<comment type="similarity">
    <text evidence="7">Belongs to the ATPase delta chain family.</text>
</comment>
<comment type="subcellular location">
    <subcellularLocation>
        <location evidence="7">Cell membrane</location>
        <topology evidence="7">Peripheral membrane protein</topology>
    </subcellularLocation>
    <subcellularLocation>
        <location evidence="1">Membrane</location>
    </subcellularLocation>
</comment>
<proteinExistence type="inferred from homology"/>
<dbReference type="GO" id="GO:0046933">
    <property type="term" value="F:proton-transporting ATP synthase activity, rotational mechanism"/>
    <property type="evidence" value="ECO:0007669"/>
    <property type="project" value="UniProtKB-UniRule"/>
</dbReference>
<dbReference type="PROSITE" id="PS00389">
    <property type="entry name" value="ATPASE_DELTA"/>
    <property type="match status" value="1"/>
</dbReference>
<evidence type="ECO:0000256" key="7">
    <source>
        <dbReference type="HAMAP-Rule" id="MF_01416"/>
    </source>
</evidence>
<gene>
    <name evidence="7 8" type="primary">atpH</name>
    <name evidence="8" type="ORF">F5984_18360</name>
</gene>
<accession>A0A7J5TX14</accession>
<comment type="function">
    <text evidence="7">This protein is part of the stalk that links CF(0) to CF(1). It either transmits conformational changes from CF(0) to CF(1) or is implicated in proton conduction.</text>
</comment>
<evidence type="ECO:0000313" key="9">
    <source>
        <dbReference type="Proteomes" id="UP000488299"/>
    </source>
</evidence>
<evidence type="ECO:0000313" key="8">
    <source>
        <dbReference type="EMBL" id="KAB7728785.1"/>
    </source>
</evidence>
<comment type="function">
    <text evidence="7">F(1)F(0) ATP synthase produces ATP from ADP in the presence of a proton or sodium gradient. F-type ATPases consist of two structural domains, F(1) containing the extramembraneous catalytic core and F(0) containing the membrane proton channel, linked together by a central stalk and a peripheral stalk. During catalysis, ATP synthesis in the catalytic domain of F(1) is coupled via a rotary mechanism of the central stalk subunits to proton translocation.</text>
</comment>
<dbReference type="Proteomes" id="UP000488299">
    <property type="component" value="Unassembled WGS sequence"/>
</dbReference>
<evidence type="ECO:0000256" key="5">
    <source>
        <dbReference type="ARBA" id="ARBA00023136"/>
    </source>
</evidence>
<sequence>MAVATVAYRYAKSLLDLAREKDLVADIHRDMLFFKKTVDDSRPLALMLKNPIIRVSKKDTVLRTIFKDKLNPMTMSFIDIVVRKNREGILENIADEFIRLYDGMKGIERATVITTTPLTDELRTKFKEMVAKTTGGQLIELTEKINPKLIGGYVLQLGDRQVDASVRSQLNDLKLSFLN</sequence>
<keyword evidence="3 7" id="KW-0375">Hydrogen ion transport</keyword>
<protein>
    <recommendedName>
        <fullName evidence="7">ATP synthase subunit delta</fullName>
    </recommendedName>
    <alternativeName>
        <fullName evidence="7">ATP synthase F(1) sector subunit delta</fullName>
    </alternativeName>
    <alternativeName>
        <fullName evidence="7">F-type ATPase subunit delta</fullName>
        <shortName evidence="7">F-ATPase subunit delta</shortName>
    </alternativeName>
</protein>
<keyword evidence="7" id="KW-1003">Cell membrane</keyword>
<keyword evidence="9" id="KW-1185">Reference proteome</keyword>
<dbReference type="Gene3D" id="1.10.520.20">
    <property type="entry name" value="N-terminal domain of the delta subunit of the F1F0-ATP synthase"/>
    <property type="match status" value="1"/>
</dbReference>
<keyword evidence="5 7" id="KW-0472">Membrane</keyword>
<dbReference type="SUPFAM" id="SSF47928">
    <property type="entry name" value="N-terminal domain of the delta subunit of the F1F0-ATP synthase"/>
    <property type="match status" value="1"/>
</dbReference>
<dbReference type="EMBL" id="WELI01000007">
    <property type="protein sequence ID" value="KAB7728785.1"/>
    <property type="molecule type" value="Genomic_DNA"/>
</dbReference>
<keyword evidence="7" id="KW-0139">CF(1)</keyword>
<evidence type="ECO:0000256" key="2">
    <source>
        <dbReference type="ARBA" id="ARBA00022448"/>
    </source>
</evidence>
<dbReference type="Pfam" id="PF00213">
    <property type="entry name" value="OSCP"/>
    <property type="match status" value="1"/>
</dbReference>
<comment type="caution">
    <text evidence="8">The sequence shown here is derived from an EMBL/GenBank/DDBJ whole genome shotgun (WGS) entry which is preliminary data.</text>
</comment>
<dbReference type="InterPro" id="IPR026015">
    <property type="entry name" value="ATP_synth_OSCP/delta_N_sf"/>
</dbReference>
<dbReference type="InterPro" id="IPR000711">
    <property type="entry name" value="ATPase_OSCP/dsu"/>
</dbReference>
<evidence type="ECO:0000256" key="1">
    <source>
        <dbReference type="ARBA" id="ARBA00004370"/>
    </source>
</evidence>
<reference evidence="8 9" key="1">
    <citation type="submission" date="2019-10" db="EMBL/GenBank/DDBJ databases">
        <title>Rudanella paleaurantiibacter sp. nov., isolated from sludge.</title>
        <authorList>
            <person name="Xu S.Q."/>
        </authorList>
    </citation>
    <scope>NUCLEOTIDE SEQUENCE [LARGE SCALE GENOMIC DNA]</scope>
    <source>
        <strain evidence="8 9">HX-22-17</strain>
    </source>
</reference>
<dbReference type="InterPro" id="IPR020781">
    <property type="entry name" value="ATPase_OSCP/d_CS"/>
</dbReference>
<name>A0A7J5TX14_9BACT</name>
<dbReference type="GO" id="GO:0045259">
    <property type="term" value="C:proton-transporting ATP synthase complex"/>
    <property type="evidence" value="ECO:0007669"/>
    <property type="project" value="UniProtKB-KW"/>
</dbReference>
<dbReference type="HAMAP" id="MF_01416">
    <property type="entry name" value="ATP_synth_delta_bact"/>
    <property type="match status" value="1"/>
</dbReference>
<evidence type="ECO:0000256" key="6">
    <source>
        <dbReference type="ARBA" id="ARBA00023310"/>
    </source>
</evidence>
<dbReference type="GO" id="GO:0005886">
    <property type="term" value="C:plasma membrane"/>
    <property type="evidence" value="ECO:0007669"/>
    <property type="project" value="UniProtKB-SubCell"/>
</dbReference>
<dbReference type="NCBIfam" id="TIGR01145">
    <property type="entry name" value="ATP_synt_delta"/>
    <property type="match status" value="1"/>
</dbReference>
<organism evidence="8 9">
    <name type="scientific">Rudanella paleaurantiibacter</name>
    <dbReference type="NCBI Taxonomy" id="2614655"/>
    <lineage>
        <taxon>Bacteria</taxon>
        <taxon>Pseudomonadati</taxon>
        <taxon>Bacteroidota</taxon>
        <taxon>Cytophagia</taxon>
        <taxon>Cytophagales</taxon>
        <taxon>Cytophagaceae</taxon>
        <taxon>Rudanella</taxon>
    </lineage>
</organism>
<keyword evidence="6 7" id="KW-0066">ATP synthesis</keyword>
<keyword evidence="2 7" id="KW-0813">Transport</keyword>
<dbReference type="AlphaFoldDB" id="A0A7J5TX14"/>
<dbReference type="RefSeq" id="WP_152125670.1">
    <property type="nucleotide sequence ID" value="NZ_WELI01000007.1"/>
</dbReference>
<evidence type="ECO:0000256" key="3">
    <source>
        <dbReference type="ARBA" id="ARBA00022781"/>
    </source>
</evidence>
<keyword evidence="4 7" id="KW-0406">Ion transport</keyword>
<dbReference type="PANTHER" id="PTHR11910">
    <property type="entry name" value="ATP SYNTHASE DELTA CHAIN"/>
    <property type="match status" value="1"/>
</dbReference>
<evidence type="ECO:0000256" key="4">
    <source>
        <dbReference type="ARBA" id="ARBA00023065"/>
    </source>
</evidence>
<dbReference type="PRINTS" id="PR00125">
    <property type="entry name" value="ATPASEDELTA"/>
</dbReference>